<dbReference type="Proteomes" id="UP001444071">
    <property type="component" value="Unassembled WGS sequence"/>
</dbReference>
<evidence type="ECO:0000313" key="2">
    <source>
        <dbReference type="Proteomes" id="UP001444071"/>
    </source>
</evidence>
<sequence length="146" mass="16648">MCSERRVSSSLNTCWKILLHDSVSLDHMICFCFLSARPHGNRVYSCPQQQVKHGAPKQKEEFPIPSKQALSAFIFPPNKCVRPHSFLSTPENLLNMWKNEGKVWRTLSLTEVRLPQSNPLMFSAVTETKAVVSDVIFIPKCFTKLL</sequence>
<name>A0ABV0W4U0_9TELE</name>
<reference evidence="1 2" key="1">
    <citation type="submission" date="2021-06" db="EMBL/GenBank/DDBJ databases">
        <authorList>
            <person name="Palmer J.M."/>
        </authorList>
    </citation>
    <scope>NUCLEOTIDE SEQUENCE [LARGE SCALE GENOMIC DNA]</scope>
    <source>
        <strain evidence="1 2">XR_2019</strain>
        <tissue evidence="1">Muscle</tissue>
    </source>
</reference>
<protein>
    <submittedName>
        <fullName evidence="1">Uncharacterized protein</fullName>
    </submittedName>
</protein>
<accession>A0ABV0W4U0</accession>
<gene>
    <name evidence="1" type="ORF">XENORESO_008504</name>
</gene>
<dbReference type="EMBL" id="JAHRIM010030298">
    <property type="protein sequence ID" value="MEQ2264469.1"/>
    <property type="molecule type" value="Genomic_DNA"/>
</dbReference>
<proteinExistence type="predicted"/>
<organism evidence="1 2">
    <name type="scientific">Xenotaenia resolanae</name>
    <dbReference type="NCBI Taxonomy" id="208358"/>
    <lineage>
        <taxon>Eukaryota</taxon>
        <taxon>Metazoa</taxon>
        <taxon>Chordata</taxon>
        <taxon>Craniata</taxon>
        <taxon>Vertebrata</taxon>
        <taxon>Euteleostomi</taxon>
        <taxon>Actinopterygii</taxon>
        <taxon>Neopterygii</taxon>
        <taxon>Teleostei</taxon>
        <taxon>Neoteleostei</taxon>
        <taxon>Acanthomorphata</taxon>
        <taxon>Ovalentaria</taxon>
        <taxon>Atherinomorphae</taxon>
        <taxon>Cyprinodontiformes</taxon>
        <taxon>Goodeidae</taxon>
        <taxon>Xenotaenia</taxon>
    </lineage>
</organism>
<keyword evidence="2" id="KW-1185">Reference proteome</keyword>
<evidence type="ECO:0000313" key="1">
    <source>
        <dbReference type="EMBL" id="MEQ2264469.1"/>
    </source>
</evidence>
<comment type="caution">
    <text evidence="1">The sequence shown here is derived from an EMBL/GenBank/DDBJ whole genome shotgun (WGS) entry which is preliminary data.</text>
</comment>